<comment type="caution">
    <text evidence="2">The sequence shown here is derived from an EMBL/GenBank/DDBJ whole genome shotgun (WGS) entry which is preliminary data.</text>
</comment>
<dbReference type="Gene3D" id="3.40.250.10">
    <property type="entry name" value="Rhodanese-like domain"/>
    <property type="match status" value="1"/>
</dbReference>
<dbReference type="PROSITE" id="PS50206">
    <property type="entry name" value="RHODANESE_3"/>
    <property type="match status" value="1"/>
</dbReference>
<dbReference type="GO" id="GO:0016491">
    <property type="term" value="F:oxidoreductase activity"/>
    <property type="evidence" value="ECO:0007669"/>
    <property type="project" value="InterPro"/>
</dbReference>
<dbReference type="PROSITE" id="PS00380">
    <property type="entry name" value="RHODANESE_1"/>
    <property type="match status" value="1"/>
</dbReference>
<dbReference type="SMART" id="SM00450">
    <property type="entry name" value="RHOD"/>
    <property type="match status" value="1"/>
</dbReference>
<dbReference type="Gene3D" id="1.20.1260.10">
    <property type="match status" value="1"/>
</dbReference>
<gene>
    <name evidence="2" type="ORF">G3N56_18285</name>
</gene>
<dbReference type="InterPro" id="IPR003251">
    <property type="entry name" value="Rr_diiron-bd_dom"/>
</dbReference>
<dbReference type="EMBL" id="JAAGRQ010000128">
    <property type="protein sequence ID" value="NDY58688.1"/>
    <property type="molecule type" value="Genomic_DNA"/>
</dbReference>
<keyword evidence="3" id="KW-1185">Reference proteome</keyword>
<dbReference type="InterPro" id="IPR012347">
    <property type="entry name" value="Ferritin-like"/>
</dbReference>
<organism evidence="2 3">
    <name type="scientific">Desulfolutivibrio sulfodismutans</name>
    <dbReference type="NCBI Taxonomy" id="63561"/>
    <lineage>
        <taxon>Bacteria</taxon>
        <taxon>Pseudomonadati</taxon>
        <taxon>Thermodesulfobacteriota</taxon>
        <taxon>Desulfovibrionia</taxon>
        <taxon>Desulfovibrionales</taxon>
        <taxon>Desulfovibrionaceae</taxon>
        <taxon>Desulfolutivibrio</taxon>
    </lineage>
</organism>
<dbReference type="SUPFAM" id="SSF52821">
    <property type="entry name" value="Rhodanese/Cell cycle control phosphatase"/>
    <property type="match status" value="1"/>
</dbReference>
<dbReference type="InterPro" id="IPR009078">
    <property type="entry name" value="Ferritin-like_SF"/>
</dbReference>
<keyword evidence="2" id="KW-0808">Transferase</keyword>
<accession>A0A7K3NR71</accession>
<dbReference type="PANTHER" id="PTHR43031:SF1">
    <property type="entry name" value="PYRIDINE NUCLEOTIDE-DISULPHIDE OXIDOREDUCTASE"/>
    <property type="match status" value="1"/>
</dbReference>
<feature type="domain" description="Rhodanese" evidence="1">
    <location>
        <begin position="28"/>
        <end position="112"/>
    </location>
</feature>
<dbReference type="GO" id="GO:0004792">
    <property type="term" value="F:thiosulfate-cyanide sulfurtransferase activity"/>
    <property type="evidence" value="ECO:0007669"/>
    <property type="project" value="InterPro"/>
</dbReference>
<dbReference type="Pfam" id="PF00581">
    <property type="entry name" value="Rhodanese"/>
    <property type="match status" value="1"/>
</dbReference>
<dbReference type="Proteomes" id="UP000469724">
    <property type="component" value="Unassembled WGS sequence"/>
</dbReference>
<dbReference type="PANTHER" id="PTHR43031">
    <property type="entry name" value="FAD-DEPENDENT OXIDOREDUCTASE"/>
    <property type="match status" value="1"/>
</dbReference>
<sequence length="288" mass="30754">MPKDMPGATDQVVTQSADEVRRFLAGQPPDAVNLVDVRQDWEYREFHLPGARLVPLGELPDRLPELDREKTTVTYCRSGHRSAAAAAILAGQGFSPVVNMAGGVLAWRGAGAVGPTEQGVGFLPPTASPEAIFQTAYVMEVRLGAFYHAQAEQAADPELADTLRRLAGFEDKHKAMVLALWRKSGAAVPDAATLNAAVSENPPGAALEGGFSGEAYLSGRGGAPEDLRDVLELAMAVEAQAQDLYLRCARAALSEDSREALLRLSREEKGHLAALSALLDRMSQNNEP</sequence>
<evidence type="ECO:0000313" key="2">
    <source>
        <dbReference type="EMBL" id="NDY58688.1"/>
    </source>
</evidence>
<dbReference type="Pfam" id="PF02915">
    <property type="entry name" value="Rubrerythrin"/>
    <property type="match status" value="1"/>
</dbReference>
<dbReference type="RefSeq" id="WP_163303757.1">
    <property type="nucleotide sequence ID" value="NZ_JAAGRQ010000128.1"/>
</dbReference>
<dbReference type="CDD" id="cd01045">
    <property type="entry name" value="Ferritin_like_AB"/>
    <property type="match status" value="1"/>
</dbReference>
<name>A0A7K3NR71_9BACT</name>
<evidence type="ECO:0000313" key="3">
    <source>
        <dbReference type="Proteomes" id="UP000469724"/>
    </source>
</evidence>
<dbReference type="AlphaFoldDB" id="A0A7K3NR71"/>
<dbReference type="SUPFAM" id="SSF47240">
    <property type="entry name" value="Ferritin-like"/>
    <property type="match status" value="1"/>
</dbReference>
<reference evidence="2 3" key="1">
    <citation type="submission" date="2020-02" db="EMBL/GenBank/DDBJ databases">
        <title>Comparative genomics of sulfur disproportionating microorganisms.</title>
        <authorList>
            <person name="Ward L.M."/>
            <person name="Bertran E."/>
            <person name="Johnston D.T."/>
        </authorList>
    </citation>
    <scope>NUCLEOTIDE SEQUENCE [LARGE SCALE GENOMIC DNA]</scope>
    <source>
        <strain evidence="2 3">DSM 3696</strain>
    </source>
</reference>
<evidence type="ECO:0000259" key="1">
    <source>
        <dbReference type="PROSITE" id="PS50206"/>
    </source>
</evidence>
<protein>
    <submittedName>
        <fullName evidence="2">Sulfurtransferase</fullName>
    </submittedName>
</protein>
<dbReference type="CDD" id="cd00158">
    <property type="entry name" value="RHOD"/>
    <property type="match status" value="1"/>
</dbReference>
<dbReference type="InterPro" id="IPR050229">
    <property type="entry name" value="GlpE_sulfurtransferase"/>
</dbReference>
<dbReference type="InterPro" id="IPR001763">
    <property type="entry name" value="Rhodanese-like_dom"/>
</dbReference>
<proteinExistence type="predicted"/>
<dbReference type="GO" id="GO:0046872">
    <property type="term" value="F:metal ion binding"/>
    <property type="evidence" value="ECO:0007669"/>
    <property type="project" value="InterPro"/>
</dbReference>
<dbReference type="InterPro" id="IPR036873">
    <property type="entry name" value="Rhodanese-like_dom_sf"/>
</dbReference>
<dbReference type="InterPro" id="IPR001307">
    <property type="entry name" value="Thiosulphate_STrfase_CS"/>
</dbReference>